<accession>A0A158F761</accession>
<keyword evidence="2" id="KW-1185">Reference proteome</keyword>
<organism evidence="1 2">
    <name type="scientific">Caballeronia humi</name>
    <dbReference type="NCBI Taxonomy" id="326474"/>
    <lineage>
        <taxon>Bacteria</taxon>
        <taxon>Pseudomonadati</taxon>
        <taxon>Pseudomonadota</taxon>
        <taxon>Betaproteobacteria</taxon>
        <taxon>Burkholderiales</taxon>
        <taxon>Burkholderiaceae</taxon>
        <taxon>Caballeronia</taxon>
    </lineage>
</organism>
<dbReference type="SUPFAM" id="SSF55961">
    <property type="entry name" value="Bet v1-like"/>
    <property type="match status" value="1"/>
</dbReference>
<evidence type="ECO:0000313" key="2">
    <source>
        <dbReference type="Proteomes" id="UP000054977"/>
    </source>
</evidence>
<comment type="caution">
    <text evidence="1">The sequence shown here is derived from an EMBL/GenBank/DDBJ whole genome shotgun (WGS) entry which is preliminary data.</text>
</comment>
<dbReference type="Proteomes" id="UP000054977">
    <property type="component" value="Unassembled WGS sequence"/>
</dbReference>
<dbReference type="InterPro" id="IPR023393">
    <property type="entry name" value="START-like_dom_sf"/>
</dbReference>
<dbReference type="InterPro" id="IPR019587">
    <property type="entry name" value="Polyketide_cyclase/dehydratase"/>
</dbReference>
<dbReference type="AlphaFoldDB" id="A0A158F761"/>
<proteinExistence type="predicted"/>
<dbReference type="STRING" id="326474.AWB65_00588"/>
<gene>
    <name evidence="1" type="ORF">AWB65_00588</name>
</gene>
<dbReference type="Pfam" id="PF10604">
    <property type="entry name" value="Polyketide_cyc2"/>
    <property type="match status" value="1"/>
</dbReference>
<dbReference type="Gene3D" id="3.30.530.20">
    <property type="match status" value="1"/>
</dbReference>
<protein>
    <submittedName>
        <fullName evidence="1">Polyketide cyclase</fullName>
    </submittedName>
</protein>
<reference evidence="1" key="1">
    <citation type="submission" date="2016-01" db="EMBL/GenBank/DDBJ databases">
        <authorList>
            <person name="Peeters C."/>
        </authorList>
    </citation>
    <scope>NUCLEOTIDE SEQUENCE [LARGE SCALE GENOMIC DNA]</scope>
    <source>
        <strain evidence="1">LMG 22934</strain>
    </source>
</reference>
<evidence type="ECO:0000313" key="1">
    <source>
        <dbReference type="EMBL" id="SAL15607.1"/>
    </source>
</evidence>
<name>A0A158F761_9BURK</name>
<dbReference type="EMBL" id="FCNW02000002">
    <property type="protein sequence ID" value="SAL15607.1"/>
    <property type="molecule type" value="Genomic_DNA"/>
</dbReference>
<dbReference type="CDD" id="cd07824">
    <property type="entry name" value="SRPBCC_6"/>
    <property type="match status" value="1"/>
</dbReference>
<sequence length="162" mass="19149">MPAMTEYRFSTIWCIDAPIDRVWNAIHDARTWPEWWKNVERTVELSKGDRDGIGAVHRYVWKGVLPYRVVLDMRVTRVEPMTTLEGEASGMVEGIGRWHFTPLESGTQVRYDWHVRTRRWWMNLLAPLARPLFRWNHDAIMHEGGLALARRLNARLVSIEQR</sequence>